<accession>A0A2D4I6S9</accession>
<name>A0A2D4I6S9_MICLE</name>
<sequence length="118" mass="13453">MRQVAALMRHVATLNETSSCFNETSSHFNGTSSCFNETSSHFNETSSCFNGTSSCFNEVNEIPCHSTEVNKWYVKDYVKGWNKRYSFLTPENGFVILAPLTGLFHLFIDDYCSSFVYK</sequence>
<dbReference type="PROSITE" id="PS51257">
    <property type="entry name" value="PROKAR_LIPOPROTEIN"/>
    <property type="match status" value="1"/>
</dbReference>
<reference evidence="1" key="2">
    <citation type="submission" date="2017-11" db="EMBL/GenBank/DDBJ databases">
        <title>Coralsnake Venomics: Analyses of Venom Gland Transcriptomes and Proteomes of Six Brazilian Taxa.</title>
        <authorList>
            <person name="Aird S.D."/>
            <person name="Jorge da Silva N."/>
            <person name="Qiu L."/>
            <person name="Villar-Briones A."/>
            <person name="Aparecida-Saddi V."/>
            <person name="Campos-Telles M.P."/>
            <person name="Grau M."/>
            <person name="Mikheyev A.S."/>
        </authorList>
    </citation>
    <scope>NUCLEOTIDE SEQUENCE</scope>
    <source>
        <tissue evidence="1">Venom_gland</tissue>
    </source>
</reference>
<proteinExistence type="predicted"/>
<evidence type="ECO:0000313" key="1">
    <source>
        <dbReference type="EMBL" id="LAA79942.1"/>
    </source>
</evidence>
<reference evidence="1" key="1">
    <citation type="submission" date="2017-07" db="EMBL/GenBank/DDBJ databases">
        <authorList>
            <person name="Mikheyev A."/>
            <person name="Grau M."/>
        </authorList>
    </citation>
    <scope>NUCLEOTIDE SEQUENCE</scope>
    <source>
        <tissue evidence="1">Venom_gland</tissue>
    </source>
</reference>
<dbReference type="AlphaFoldDB" id="A0A2D4I6S9"/>
<protein>
    <submittedName>
        <fullName evidence="1">Uncharacterized protein</fullName>
    </submittedName>
</protein>
<dbReference type="EMBL" id="IACK01078955">
    <property type="protein sequence ID" value="LAA79942.1"/>
    <property type="molecule type" value="Transcribed_RNA"/>
</dbReference>
<organism evidence="1">
    <name type="scientific">Micrurus lemniscatus lemniscatus</name>
    <dbReference type="NCBI Taxonomy" id="129467"/>
    <lineage>
        <taxon>Eukaryota</taxon>
        <taxon>Metazoa</taxon>
        <taxon>Chordata</taxon>
        <taxon>Craniata</taxon>
        <taxon>Vertebrata</taxon>
        <taxon>Euteleostomi</taxon>
        <taxon>Lepidosauria</taxon>
        <taxon>Squamata</taxon>
        <taxon>Bifurcata</taxon>
        <taxon>Unidentata</taxon>
        <taxon>Episquamata</taxon>
        <taxon>Toxicofera</taxon>
        <taxon>Serpentes</taxon>
        <taxon>Colubroidea</taxon>
        <taxon>Elapidae</taxon>
        <taxon>Elapinae</taxon>
        <taxon>Micrurus</taxon>
    </lineage>
</organism>